<accession>A0A8X6N357</accession>
<evidence type="ECO:0000313" key="3">
    <source>
        <dbReference type="Proteomes" id="UP000887013"/>
    </source>
</evidence>
<feature type="region of interest" description="Disordered" evidence="1">
    <location>
        <begin position="39"/>
        <end position="76"/>
    </location>
</feature>
<reference evidence="2" key="1">
    <citation type="submission" date="2020-08" db="EMBL/GenBank/DDBJ databases">
        <title>Multicomponent nature underlies the extraordinary mechanical properties of spider dragline silk.</title>
        <authorList>
            <person name="Kono N."/>
            <person name="Nakamura H."/>
            <person name="Mori M."/>
            <person name="Yoshida Y."/>
            <person name="Ohtoshi R."/>
            <person name="Malay A.D."/>
            <person name="Moran D.A.P."/>
            <person name="Tomita M."/>
            <person name="Numata K."/>
            <person name="Arakawa K."/>
        </authorList>
    </citation>
    <scope>NUCLEOTIDE SEQUENCE</scope>
</reference>
<sequence>MTEFQPSWPTIYESDCRRSQMKGYGNQERKTLYQIASVGAEPTDRRPTFLESETKRSSLPEAAEMQQPLLSICGST</sequence>
<keyword evidence="3" id="KW-1185">Reference proteome</keyword>
<protein>
    <submittedName>
        <fullName evidence="2">Uncharacterized protein</fullName>
    </submittedName>
</protein>
<evidence type="ECO:0000256" key="1">
    <source>
        <dbReference type="SAM" id="MobiDB-lite"/>
    </source>
</evidence>
<dbReference type="EMBL" id="BMAW01004800">
    <property type="protein sequence ID" value="GFS90912.1"/>
    <property type="molecule type" value="Genomic_DNA"/>
</dbReference>
<organism evidence="2 3">
    <name type="scientific">Nephila pilipes</name>
    <name type="common">Giant wood spider</name>
    <name type="synonym">Nephila maculata</name>
    <dbReference type="NCBI Taxonomy" id="299642"/>
    <lineage>
        <taxon>Eukaryota</taxon>
        <taxon>Metazoa</taxon>
        <taxon>Ecdysozoa</taxon>
        <taxon>Arthropoda</taxon>
        <taxon>Chelicerata</taxon>
        <taxon>Arachnida</taxon>
        <taxon>Araneae</taxon>
        <taxon>Araneomorphae</taxon>
        <taxon>Entelegynae</taxon>
        <taxon>Araneoidea</taxon>
        <taxon>Nephilidae</taxon>
        <taxon>Nephila</taxon>
    </lineage>
</organism>
<evidence type="ECO:0000313" key="2">
    <source>
        <dbReference type="EMBL" id="GFS90912.1"/>
    </source>
</evidence>
<gene>
    <name evidence="2" type="ORF">NPIL_673211</name>
</gene>
<name>A0A8X6N357_NEPPI</name>
<dbReference type="Proteomes" id="UP000887013">
    <property type="component" value="Unassembled WGS sequence"/>
</dbReference>
<proteinExistence type="predicted"/>
<feature type="compositionally biased region" description="Basic and acidic residues" evidence="1">
    <location>
        <begin position="42"/>
        <end position="58"/>
    </location>
</feature>
<comment type="caution">
    <text evidence="2">The sequence shown here is derived from an EMBL/GenBank/DDBJ whole genome shotgun (WGS) entry which is preliminary data.</text>
</comment>
<dbReference type="AlphaFoldDB" id="A0A8X6N357"/>